<feature type="transmembrane region" description="Helical" evidence="1">
    <location>
        <begin position="98"/>
        <end position="116"/>
    </location>
</feature>
<sequence>MSIVFWIGLWAALIAIYDWRRQRIANAALIVMLVPALLALFWNGKGLLGAGPGSSLCGMLLAFVVTLPAYPPRVLGAGDVKFAAVLGLLLGLQRTLEMLLWAALLLGLAAVLMWWLKGSRKARFAAAPALTLATLLELMGGPLLL</sequence>
<keyword evidence="1" id="KW-1133">Transmembrane helix</keyword>
<dbReference type="OrthoDB" id="5600918at2"/>
<dbReference type="Gene3D" id="1.20.120.1220">
    <property type="match status" value="1"/>
</dbReference>
<organism evidence="3 4">
    <name type="scientific">Solimonas aquatica</name>
    <dbReference type="NCBI Taxonomy" id="489703"/>
    <lineage>
        <taxon>Bacteria</taxon>
        <taxon>Pseudomonadati</taxon>
        <taxon>Pseudomonadota</taxon>
        <taxon>Gammaproteobacteria</taxon>
        <taxon>Nevskiales</taxon>
        <taxon>Nevskiaceae</taxon>
        <taxon>Solimonas</taxon>
    </lineage>
</organism>
<dbReference type="EMBL" id="FOFS01000008">
    <property type="protein sequence ID" value="SEQ57021.1"/>
    <property type="molecule type" value="Genomic_DNA"/>
</dbReference>
<evidence type="ECO:0000256" key="1">
    <source>
        <dbReference type="SAM" id="Phobius"/>
    </source>
</evidence>
<dbReference type="RefSeq" id="WP_093285743.1">
    <property type="nucleotide sequence ID" value="NZ_FOFS01000008.1"/>
</dbReference>
<feature type="transmembrane region" description="Helical" evidence="1">
    <location>
        <begin position="24"/>
        <end position="42"/>
    </location>
</feature>
<dbReference type="Proteomes" id="UP000199233">
    <property type="component" value="Unassembled WGS sequence"/>
</dbReference>
<proteinExistence type="predicted"/>
<dbReference type="AlphaFoldDB" id="A0A1H9H3U6"/>
<dbReference type="STRING" id="489703.SAMN04488038_10812"/>
<keyword evidence="1" id="KW-0472">Membrane</keyword>
<feature type="domain" description="Prepilin type IV endopeptidase peptidase" evidence="2">
    <location>
        <begin position="8"/>
        <end position="109"/>
    </location>
</feature>
<reference evidence="4" key="1">
    <citation type="submission" date="2016-10" db="EMBL/GenBank/DDBJ databases">
        <authorList>
            <person name="Varghese N."/>
            <person name="Submissions S."/>
        </authorList>
    </citation>
    <scope>NUCLEOTIDE SEQUENCE [LARGE SCALE GENOMIC DNA]</scope>
    <source>
        <strain evidence="4">DSM 25927</strain>
    </source>
</reference>
<keyword evidence="1" id="KW-0812">Transmembrane</keyword>
<feature type="transmembrane region" description="Helical" evidence="1">
    <location>
        <begin position="48"/>
        <end position="67"/>
    </location>
</feature>
<evidence type="ECO:0000259" key="2">
    <source>
        <dbReference type="Pfam" id="PF01478"/>
    </source>
</evidence>
<evidence type="ECO:0000313" key="4">
    <source>
        <dbReference type="Proteomes" id="UP000199233"/>
    </source>
</evidence>
<name>A0A1H9H3U6_9GAMM</name>
<dbReference type="GO" id="GO:0016020">
    <property type="term" value="C:membrane"/>
    <property type="evidence" value="ECO:0007669"/>
    <property type="project" value="InterPro"/>
</dbReference>
<keyword evidence="4" id="KW-1185">Reference proteome</keyword>
<protein>
    <submittedName>
        <fullName evidence="3">Prepilin peptidase CpaA</fullName>
    </submittedName>
</protein>
<dbReference type="InterPro" id="IPR000045">
    <property type="entry name" value="Prepilin_IV_endopep_pep"/>
</dbReference>
<dbReference type="GO" id="GO:0004190">
    <property type="term" value="F:aspartic-type endopeptidase activity"/>
    <property type="evidence" value="ECO:0007669"/>
    <property type="project" value="InterPro"/>
</dbReference>
<evidence type="ECO:0000313" key="3">
    <source>
        <dbReference type="EMBL" id="SEQ57021.1"/>
    </source>
</evidence>
<gene>
    <name evidence="3" type="ORF">SAMN04488038_10812</name>
</gene>
<accession>A0A1H9H3U6</accession>
<dbReference type="Pfam" id="PF01478">
    <property type="entry name" value="Peptidase_A24"/>
    <property type="match status" value="1"/>
</dbReference>